<gene>
    <name evidence="4" type="primary">HADH2</name>
    <name evidence="4" type="ORF">EC957_006700</name>
</gene>
<dbReference type="PRINTS" id="PR00080">
    <property type="entry name" value="SDRFAMILY"/>
</dbReference>
<evidence type="ECO:0000313" key="5">
    <source>
        <dbReference type="Proteomes" id="UP000723463"/>
    </source>
</evidence>
<dbReference type="Pfam" id="PF00106">
    <property type="entry name" value="adh_short"/>
    <property type="match status" value="1"/>
</dbReference>
<evidence type="ECO:0000256" key="1">
    <source>
        <dbReference type="ARBA" id="ARBA00022857"/>
    </source>
</evidence>
<evidence type="ECO:0000256" key="3">
    <source>
        <dbReference type="RuleBase" id="RU000363"/>
    </source>
</evidence>
<reference evidence="4" key="1">
    <citation type="journal article" date="2020" name="Fungal Divers.">
        <title>Resolving the Mortierellaceae phylogeny through synthesis of multi-gene phylogenetics and phylogenomics.</title>
        <authorList>
            <person name="Vandepol N."/>
            <person name="Liber J."/>
            <person name="Desiro A."/>
            <person name="Na H."/>
            <person name="Kennedy M."/>
            <person name="Barry K."/>
            <person name="Grigoriev I.V."/>
            <person name="Miller A.N."/>
            <person name="O'Donnell K."/>
            <person name="Stajich J.E."/>
            <person name="Bonito G."/>
        </authorList>
    </citation>
    <scope>NUCLEOTIDE SEQUENCE</scope>
    <source>
        <strain evidence="4">NRRL 2591</strain>
    </source>
</reference>
<dbReference type="AlphaFoldDB" id="A0A9P6EXX6"/>
<keyword evidence="5" id="KW-1185">Reference proteome</keyword>
<comment type="caution">
    <text evidence="4">The sequence shown here is derived from an EMBL/GenBank/DDBJ whole genome shotgun (WGS) entry which is preliminary data.</text>
</comment>
<name>A0A9P6EXX6_9FUNG</name>
<comment type="similarity">
    <text evidence="3">Belongs to the short-chain dehydrogenases/reductases (SDR) family.</text>
</comment>
<organism evidence="4 5">
    <name type="scientific">Mortierella hygrophila</name>
    <dbReference type="NCBI Taxonomy" id="979708"/>
    <lineage>
        <taxon>Eukaryota</taxon>
        <taxon>Fungi</taxon>
        <taxon>Fungi incertae sedis</taxon>
        <taxon>Mucoromycota</taxon>
        <taxon>Mortierellomycotina</taxon>
        <taxon>Mortierellomycetes</taxon>
        <taxon>Mortierellales</taxon>
        <taxon>Mortierellaceae</taxon>
        <taxon>Mortierella</taxon>
    </lineage>
</organism>
<dbReference type="PROSITE" id="PS00061">
    <property type="entry name" value="ADH_SHORT"/>
    <property type="match status" value="1"/>
</dbReference>
<accession>A0A9P6EXX6</accession>
<dbReference type="PANTHER" id="PTHR43658:SF8">
    <property type="entry name" value="17-BETA-HYDROXYSTEROID DEHYDROGENASE 14-RELATED"/>
    <property type="match status" value="1"/>
</dbReference>
<dbReference type="InterPro" id="IPR020904">
    <property type="entry name" value="Sc_DH/Rdtase_CS"/>
</dbReference>
<dbReference type="InterPro" id="IPR002347">
    <property type="entry name" value="SDR_fam"/>
</dbReference>
<evidence type="ECO:0000313" key="4">
    <source>
        <dbReference type="EMBL" id="KAF9538497.1"/>
    </source>
</evidence>
<dbReference type="PRINTS" id="PR00081">
    <property type="entry name" value="GDHRDH"/>
</dbReference>
<dbReference type="EMBL" id="JAAAXW010000302">
    <property type="protein sequence ID" value="KAF9538497.1"/>
    <property type="molecule type" value="Genomic_DNA"/>
</dbReference>
<dbReference type="Proteomes" id="UP000723463">
    <property type="component" value="Unassembled WGS sequence"/>
</dbReference>
<proteinExistence type="inferred from homology"/>
<dbReference type="PANTHER" id="PTHR43658">
    <property type="entry name" value="SHORT-CHAIN DEHYDROGENASE/REDUCTASE"/>
    <property type="match status" value="1"/>
</dbReference>
<protein>
    <submittedName>
        <fullName evidence="4">Short-chain dehydrogenase reductase SDR</fullName>
    </submittedName>
</protein>
<keyword evidence="2" id="KW-0560">Oxidoreductase</keyword>
<dbReference type="InterPro" id="IPR036291">
    <property type="entry name" value="NAD(P)-bd_dom_sf"/>
</dbReference>
<dbReference type="SUPFAM" id="SSF51735">
    <property type="entry name" value="NAD(P)-binding Rossmann-fold domains"/>
    <property type="match status" value="1"/>
</dbReference>
<keyword evidence="1" id="KW-0521">NADP</keyword>
<dbReference type="Gene3D" id="3.40.50.720">
    <property type="entry name" value="NAD(P)-binding Rossmann-like Domain"/>
    <property type="match status" value="1"/>
</dbReference>
<evidence type="ECO:0000256" key="2">
    <source>
        <dbReference type="ARBA" id="ARBA00023002"/>
    </source>
</evidence>
<dbReference type="GO" id="GO:0016491">
    <property type="term" value="F:oxidoreductase activity"/>
    <property type="evidence" value="ECO:0007669"/>
    <property type="project" value="UniProtKB-KW"/>
</dbReference>
<sequence length="288" mass="30387">MEIIRVVNGHSSHSSFPSGSHIHILNHGTRSNWRIQGKTFIVTGGSSGLGEATVRSIVEKGGKVIVFDINEERGEALAAELAGLVFWPGATDVAGEESVTSSIEKGVAAFGNISGVVNCGGVGMAQKIVFRNGEPQPLDIFTEVVRINLIGTFNVCRLVAAHIIANIKGSSEKEEDPGVIINVASIAYTEGQAGQTAYSASKGGVAGMTLPMARDLAGQVRVCTIAPGFFGTPMTNTIKDSNLERSMIHPYRMGKPSEFAHLACAIIENPMMNGEIVRIDGAVRLGKL</sequence>